<dbReference type="InParanoid" id="V4VCW4"/>
<dbReference type="KEGG" id="cic:CICLE_v10033233mg"/>
<evidence type="ECO:0000313" key="1">
    <source>
        <dbReference type="EMBL" id="ESR50179.1"/>
    </source>
</evidence>
<gene>
    <name evidence="1" type="ORF">CICLE_v10033233mg</name>
</gene>
<proteinExistence type="predicted"/>
<protein>
    <submittedName>
        <fullName evidence="1">Uncharacterized protein</fullName>
    </submittedName>
</protein>
<reference evidence="1 2" key="1">
    <citation type="submission" date="2013-10" db="EMBL/GenBank/DDBJ databases">
        <authorList>
            <consortium name="International Citrus Genome Consortium"/>
            <person name="Jenkins J."/>
            <person name="Schmutz J."/>
            <person name="Prochnik S."/>
            <person name="Rokhsar D."/>
            <person name="Gmitter F."/>
            <person name="Ollitrault P."/>
            <person name="Machado M."/>
            <person name="Talon M."/>
            <person name="Wincker P."/>
            <person name="Jaillon O."/>
            <person name="Morgante M."/>
        </authorList>
    </citation>
    <scope>NUCLEOTIDE SEQUENCE</scope>
    <source>
        <strain evidence="2">cv. Clemenules</strain>
    </source>
</reference>
<dbReference type="Proteomes" id="UP000030687">
    <property type="component" value="Unassembled WGS sequence"/>
</dbReference>
<dbReference type="AlphaFoldDB" id="V4VCW4"/>
<evidence type="ECO:0000313" key="2">
    <source>
        <dbReference type="Proteomes" id="UP000030687"/>
    </source>
</evidence>
<organism evidence="1 2">
    <name type="scientific">Citrus clementina</name>
    <name type="common">Clementine</name>
    <name type="synonym">Citrus deliciosa x Citrus sinensis</name>
    <dbReference type="NCBI Taxonomy" id="85681"/>
    <lineage>
        <taxon>Eukaryota</taxon>
        <taxon>Viridiplantae</taxon>
        <taxon>Streptophyta</taxon>
        <taxon>Embryophyta</taxon>
        <taxon>Tracheophyta</taxon>
        <taxon>Spermatophyta</taxon>
        <taxon>Magnoliopsida</taxon>
        <taxon>eudicotyledons</taxon>
        <taxon>Gunneridae</taxon>
        <taxon>Pentapetalae</taxon>
        <taxon>rosids</taxon>
        <taxon>malvids</taxon>
        <taxon>Sapindales</taxon>
        <taxon>Rutaceae</taxon>
        <taxon>Aurantioideae</taxon>
        <taxon>Citrus</taxon>
    </lineage>
</organism>
<keyword evidence="2" id="KW-1185">Reference proteome</keyword>
<dbReference type="EMBL" id="KI536726">
    <property type="protein sequence ID" value="ESR50179.1"/>
    <property type="molecule type" value="Genomic_DNA"/>
</dbReference>
<dbReference type="Gramene" id="ESR50179">
    <property type="protein sequence ID" value="ESR50179"/>
    <property type="gene ID" value="CICLE_v10033233mg"/>
</dbReference>
<sequence length="78" mass="9387">MPPINVQIIALTVSEEGDLVDFLRDPEDCIYLEMQYTETTHIIQFYYLQQRIPLESFKISHKKSQRLTRKFHKMHYGL</sequence>
<name>V4VCW4_CITCL</name>
<accession>V4VCW4</accession>